<feature type="domain" description="Lipid/polyisoprenoid-binding YceI-like" evidence="2">
    <location>
        <begin position="19"/>
        <end position="182"/>
    </location>
</feature>
<accession>A0ABW4FPC0</accession>
<dbReference type="PANTHER" id="PTHR34406">
    <property type="entry name" value="PROTEIN YCEI"/>
    <property type="match status" value="1"/>
</dbReference>
<name>A0ABW4FPC0_9PSEU</name>
<dbReference type="SMART" id="SM00867">
    <property type="entry name" value="YceI"/>
    <property type="match status" value="1"/>
</dbReference>
<protein>
    <submittedName>
        <fullName evidence="3">YceI family protein</fullName>
    </submittedName>
</protein>
<dbReference type="Pfam" id="PF04264">
    <property type="entry name" value="YceI"/>
    <property type="match status" value="1"/>
</dbReference>
<dbReference type="Gene3D" id="2.40.128.110">
    <property type="entry name" value="Lipid/polyisoprenoid-binding, YceI-like"/>
    <property type="match status" value="1"/>
</dbReference>
<dbReference type="SUPFAM" id="SSF101874">
    <property type="entry name" value="YceI-like"/>
    <property type="match status" value="1"/>
</dbReference>
<dbReference type="RefSeq" id="WP_343986637.1">
    <property type="nucleotide sequence ID" value="NZ_BAAAJG010000027.1"/>
</dbReference>
<comment type="caution">
    <text evidence="3">The sequence shown here is derived from an EMBL/GenBank/DDBJ whole genome shotgun (WGS) entry which is preliminary data.</text>
</comment>
<gene>
    <name evidence="3" type="ORF">ACFSCY_23440</name>
</gene>
<evidence type="ECO:0000313" key="4">
    <source>
        <dbReference type="Proteomes" id="UP001597145"/>
    </source>
</evidence>
<evidence type="ECO:0000259" key="2">
    <source>
        <dbReference type="SMART" id="SM00867"/>
    </source>
</evidence>
<reference evidence="4" key="1">
    <citation type="journal article" date="2019" name="Int. J. Syst. Evol. Microbiol.">
        <title>The Global Catalogue of Microorganisms (GCM) 10K type strain sequencing project: providing services to taxonomists for standard genome sequencing and annotation.</title>
        <authorList>
            <consortium name="The Broad Institute Genomics Platform"/>
            <consortium name="The Broad Institute Genome Sequencing Center for Infectious Disease"/>
            <person name="Wu L."/>
            <person name="Ma J."/>
        </authorList>
    </citation>
    <scope>NUCLEOTIDE SEQUENCE [LARGE SCALE GENOMIC DNA]</scope>
    <source>
        <strain evidence="4">JCM 12165</strain>
    </source>
</reference>
<dbReference type="InterPro" id="IPR036761">
    <property type="entry name" value="TTHA0802/YceI-like_sf"/>
</dbReference>
<keyword evidence="4" id="KW-1185">Reference proteome</keyword>
<evidence type="ECO:0000313" key="3">
    <source>
        <dbReference type="EMBL" id="MFD1532386.1"/>
    </source>
</evidence>
<dbReference type="PANTHER" id="PTHR34406:SF1">
    <property type="entry name" value="PROTEIN YCEI"/>
    <property type="match status" value="1"/>
</dbReference>
<proteinExistence type="inferred from homology"/>
<dbReference type="EMBL" id="JBHUCP010000018">
    <property type="protein sequence ID" value="MFD1532386.1"/>
    <property type="molecule type" value="Genomic_DNA"/>
</dbReference>
<evidence type="ECO:0000256" key="1">
    <source>
        <dbReference type="ARBA" id="ARBA00008812"/>
    </source>
</evidence>
<sequence length="184" mass="18929">MTTSTLTAPPGLDGLAPGRWAVVPARSRLALDARVLGRVGVQGRFTQMAGHLDVAADQLASRIRIAVSTASLTSGSRRLDALLDASGLVDPSAGPAIRYRSAALHPPGATGRWRVTGTLSTARGARPLALELTAPPAVRGGRVRLHARGVVTRTDIAELLARPGAAGLIGATAQLDLQVELASE</sequence>
<dbReference type="InterPro" id="IPR007372">
    <property type="entry name" value="Lipid/polyisoprenoid-bd_YceI"/>
</dbReference>
<organism evidence="3 4">
    <name type="scientific">Pseudonocardia aurantiaca</name>
    <dbReference type="NCBI Taxonomy" id="75290"/>
    <lineage>
        <taxon>Bacteria</taxon>
        <taxon>Bacillati</taxon>
        <taxon>Actinomycetota</taxon>
        <taxon>Actinomycetes</taxon>
        <taxon>Pseudonocardiales</taxon>
        <taxon>Pseudonocardiaceae</taxon>
        <taxon>Pseudonocardia</taxon>
    </lineage>
</organism>
<comment type="similarity">
    <text evidence="1">Belongs to the UPF0312 family.</text>
</comment>
<dbReference type="Proteomes" id="UP001597145">
    <property type="component" value="Unassembled WGS sequence"/>
</dbReference>